<dbReference type="OrthoDB" id="3448456at2759"/>
<evidence type="ECO:0000313" key="2">
    <source>
        <dbReference type="EMBL" id="TGO49011.1"/>
    </source>
</evidence>
<evidence type="ECO:0000313" key="3">
    <source>
        <dbReference type="Proteomes" id="UP000297452"/>
    </source>
</evidence>
<feature type="domain" description="2EXR" evidence="1">
    <location>
        <begin position="161"/>
        <end position="247"/>
    </location>
</feature>
<dbReference type="Proteomes" id="UP000297452">
    <property type="component" value="Unassembled WGS sequence"/>
</dbReference>
<dbReference type="InterPro" id="IPR045518">
    <property type="entry name" value="2EXR"/>
</dbReference>
<evidence type="ECO:0000259" key="1">
    <source>
        <dbReference type="Pfam" id="PF20150"/>
    </source>
</evidence>
<organism evidence="2 3">
    <name type="scientific">Botryotinia narcissicola</name>
    <dbReference type="NCBI Taxonomy" id="278944"/>
    <lineage>
        <taxon>Eukaryota</taxon>
        <taxon>Fungi</taxon>
        <taxon>Dikarya</taxon>
        <taxon>Ascomycota</taxon>
        <taxon>Pezizomycotina</taxon>
        <taxon>Leotiomycetes</taxon>
        <taxon>Helotiales</taxon>
        <taxon>Sclerotiniaceae</taxon>
        <taxon>Botryotinia</taxon>
    </lineage>
</organism>
<reference evidence="2 3" key="1">
    <citation type="submission" date="2017-12" db="EMBL/GenBank/DDBJ databases">
        <title>Comparative genomics of Botrytis spp.</title>
        <authorList>
            <person name="Valero-Jimenez C.A."/>
            <person name="Tapia P."/>
            <person name="Veloso J."/>
            <person name="Silva-Moreno E."/>
            <person name="Staats M."/>
            <person name="Valdes J.H."/>
            <person name="Van Kan J.A.L."/>
        </authorList>
    </citation>
    <scope>NUCLEOTIDE SEQUENCE [LARGE SCALE GENOMIC DNA]</scope>
    <source>
        <strain evidence="2 3">MUCL2120</strain>
    </source>
</reference>
<dbReference type="PANTHER" id="PTHR35910:SF6">
    <property type="entry name" value="2EXR DOMAIN-CONTAINING PROTEIN"/>
    <property type="match status" value="1"/>
</dbReference>
<dbReference type="AlphaFoldDB" id="A0A4Z1HK50"/>
<comment type="caution">
    <text evidence="2">The sequence shown here is derived from an EMBL/GenBank/DDBJ whole genome shotgun (WGS) entry which is preliminary data.</text>
</comment>
<name>A0A4Z1HK50_9HELO</name>
<dbReference type="EMBL" id="PQXJ01000448">
    <property type="protein sequence ID" value="TGO49011.1"/>
    <property type="molecule type" value="Genomic_DNA"/>
</dbReference>
<proteinExistence type="predicted"/>
<dbReference type="PANTHER" id="PTHR35910">
    <property type="entry name" value="2EXR DOMAIN-CONTAINING PROTEIN"/>
    <property type="match status" value="1"/>
</dbReference>
<protein>
    <recommendedName>
        <fullName evidence="1">2EXR domain-containing protein</fullName>
    </recommendedName>
</protein>
<accession>A0A4Z1HK50</accession>
<gene>
    <name evidence="2" type="ORF">BOTNAR_0448g00050</name>
</gene>
<keyword evidence="3" id="KW-1185">Reference proteome</keyword>
<dbReference type="Pfam" id="PF20150">
    <property type="entry name" value="2EXR"/>
    <property type="match status" value="1"/>
</dbReference>
<sequence length="431" mass="49472">MVARQSLKPTAKEHVVQQSISLCLWAIKRSIYFYFRSMVAWPVSHDRGSIPNIVVSILKYQPTIFKIQCFPTVVNFPTSQTTRKSLSKRVRLFPPYLIVVDEVSEVHVTAAGPDVEGLSTASNRPRSYRAPLSDFRTGYLLAIISLDHRSKFLESDEEPLFPQFRNLPPELRLHIWRHALPSGRTLKVKVDAYDDTRASLQGNFSAIPSICHVNSESRCLALSILRNGLGPNTEESDFYWNPNTDTIYFPPSASWTSGTMEKYLFKEKVPASYRNDGIMPVVQHIALPLNIWLAQGLYLEPLPGRWLLDWLYKFPALESVTLLIEPFDQWLGLPNTSIVYHEPLDEYRAANDEAWEPPAVEILVLGMKKFKGSKKCIKKRTNLDREDVTGIYEHCISREEKNARRLVNRWPAEIHAVEQWSLMGQPEEEDF</sequence>